<evidence type="ECO:0000313" key="2">
    <source>
        <dbReference type="EMBL" id="TWW53644.1"/>
    </source>
</evidence>
<accession>A0A5C6MEM4</accession>
<comment type="caution">
    <text evidence="2">The sequence shown here is derived from an EMBL/GenBank/DDBJ whole genome shotgun (WGS) entry which is preliminary data.</text>
</comment>
<name>A0A5C6MEM4_9TELE</name>
<gene>
    <name evidence="2" type="ORF">D4764_0247740</name>
</gene>
<proteinExistence type="predicted"/>
<organism evidence="2 3">
    <name type="scientific">Takifugu flavidus</name>
    <name type="common">sansaifugu</name>
    <dbReference type="NCBI Taxonomy" id="433684"/>
    <lineage>
        <taxon>Eukaryota</taxon>
        <taxon>Metazoa</taxon>
        <taxon>Chordata</taxon>
        <taxon>Craniata</taxon>
        <taxon>Vertebrata</taxon>
        <taxon>Euteleostomi</taxon>
        <taxon>Actinopterygii</taxon>
        <taxon>Neopterygii</taxon>
        <taxon>Teleostei</taxon>
        <taxon>Neoteleostei</taxon>
        <taxon>Acanthomorphata</taxon>
        <taxon>Eupercaria</taxon>
        <taxon>Tetraodontiformes</taxon>
        <taxon>Tetradontoidea</taxon>
        <taxon>Tetraodontidae</taxon>
        <taxon>Takifugu</taxon>
    </lineage>
</organism>
<evidence type="ECO:0000256" key="1">
    <source>
        <dbReference type="SAM" id="MobiDB-lite"/>
    </source>
</evidence>
<feature type="region of interest" description="Disordered" evidence="1">
    <location>
        <begin position="71"/>
        <end position="107"/>
    </location>
</feature>
<dbReference type="Proteomes" id="UP000324091">
    <property type="component" value="Unassembled WGS sequence"/>
</dbReference>
<feature type="compositionally biased region" description="Basic and acidic residues" evidence="1">
    <location>
        <begin position="71"/>
        <end position="92"/>
    </location>
</feature>
<dbReference type="EMBL" id="RHFK02000600">
    <property type="protein sequence ID" value="TWW53644.1"/>
    <property type="molecule type" value="Genomic_DNA"/>
</dbReference>
<evidence type="ECO:0000313" key="3">
    <source>
        <dbReference type="Proteomes" id="UP000324091"/>
    </source>
</evidence>
<keyword evidence="3" id="KW-1185">Reference proteome</keyword>
<dbReference type="AlphaFoldDB" id="A0A5C6MEM4"/>
<protein>
    <submittedName>
        <fullName evidence="2">Uncharacterized protein</fullName>
    </submittedName>
</protein>
<reference evidence="2 3" key="1">
    <citation type="submission" date="2019-04" db="EMBL/GenBank/DDBJ databases">
        <title>Chromosome genome assembly for Takifugu flavidus.</title>
        <authorList>
            <person name="Xiao S."/>
        </authorList>
    </citation>
    <scope>NUCLEOTIDE SEQUENCE [LARGE SCALE GENOMIC DNA]</scope>
    <source>
        <strain evidence="2">HTHZ2018</strain>
        <tissue evidence="2">Muscle</tissue>
    </source>
</reference>
<sequence>MAMVKKICPEKQQEFAKVCLAPLCHRQIQQFLSEIHEDYGDDVYHTDVRWFGRGSALSGFYSLRLQIERGEERRGEERRGERGEERRGEERRGKHTVVLGSAQGSLP</sequence>